<protein>
    <submittedName>
        <fullName evidence="1">4139_t:CDS:1</fullName>
    </submittedName>
</protein>
<reference evidence="1" key="1">
    <citation type="submission" date="2021-06" db="EMBL/GenBank/DDBJ databases">
        <authorList>
            <person name="Kallberg Y."/>
            <person name="Tangrot J."/>
            <person name="Rosling A."/>
        </authorList>
    </citation>
    <scope>NUCLEOTIDE SEQUENCE</scope>
    <source>
        <strain evidence="1">IA702</strain>
    </source>
</reference>
<dbReference type="EMBL" id="CAJVPJ010002603">
    <property type="protein sequence ID" value="CAG8625382.1"/>
    <property type="molecule type" value="Genomic_DNA"/>
</dbReference>
<dbReference type="Proteomes" id="UP000789572">
    <property type="component" value="Unassembled WGS sequence"/>
</dbReference>
<evidence type="ECO:0000313" key="2">
    <source>
        <dbReference type="Proteomes" id="UP000789572"/>
    </source>
</evidence>
<gene>
    <name evidence="1" type="ORF">POCULU_LOCUS8623</name>
</gene>
<organism evidence="1 2">
    <name type="scientific">Paraglomus occultum</name>
    <dbReference type="NCBI Taxonomy" id="144539"/>
    <lineage>
        <taxon>Eukaryota</taxon>
        <taxon>Fungi</taxon>
        <taxon>Fungi incertae sedis</taxon>
        <taxon>Mucoromycota</taxon>
        <taxon>Glomeromycotina</taxon>
        <taxon>Glomeromycetes</taxon>
        <taxon>Paraglomerales</taxon>
        <taxon>Paraglomeraceae</taxon>
        <taxon>Paraglomus</taxon>
    </lineage>
</organism>
<accession>A0A9N9GU21</accession>
<comment type="caution">
    <text evidence="1">The sequence shown here is derived from an EMBL/GenBank/DDBJ whole genome shotgun (WGS) entry which is preliminary data.</text>
</comment>
<proteinExistence type="predicted"/>
<name>A0A9N9GU21_9GLOM</name>
<feature type="non-terminal residue" evidence="1">
    <location>
        <position position="1"/>
    </location>
</feature>
<dbReference type="AlphaFoldDB" id="A0A9N9GU21"/>
<keyword evidence="2" id="KW-1185">Reference proteome</keyword>
<evidence type="ECO:0000313" key="1">
    <source>
        <dbReference type="EMBL" id="CAG8625382.1"/>
    </source>
</evidence>
<sequence length="243" mass="27681">SGTYRRRKYTLVKLAMEEWNSPQLLYELAADIVERRFNNMHPEPPHIIEASAHDDANCDDCAFQREEPLSKILFDDRQEKVLPSIITFAVSAPASRPRRTTIPPVTNNLQVDKTLPTVPKTIPRVTSQSKLQRESINSIVEDTAGVDFLLLFDHNETYGNYHNRRLRQISQIRKLPQANKSPATNLTNTQINTNKSFSLTIKQKKTTQTTIDRFNFGSQLHAMVIMMKTQIAADNEYSPGATL</sequence>